<dbReference type="InterPro" id="IPR001214">
    <property type="entry name" value="SET_dom"/>
</dbReference>
<proteinExistence type="predicted"/>
<dbReference type="Pfam" id="PF00856">
    <property type="entry name" value="SET"/>
    <property type="match status" value="1"/>
</dbReference>
<dbReference type="STRING" id="1077348.A0A2G8RNM7"/>
<dbReference type="PANTHER" id="PTHR47332">
    <property type="entry name" value="SET DOMAIN-CONTAINING PROTEIN 5"/>
    <property type="match status" value="1"/>
</dbReference>
<dbReference type="OrthoDB" id="265717at2759"/>
<dbReference type="SMART" id="SM00317">
    <property type="entry name" value="SET"/>
    <property type="match status" value="1"/>
</dbReference>
<accession>A0A2G8RNM7</accession>
<dbReference type="PANTHER" id="PTHR47332:SF4">
    <property type="entry name" value="SET DOMAIN-CONTAINING PROTEIN 5"/>
    <property type="match status" value="1"/>
</dbReference>
<dbReference type="InterPro" id="IPR053185">
    <property type="entry name" value="SET_domain_protein"/>
</dbReference>
<evidence type="ECO:0000313" key="2">
    <source>
        <dbReference type="EMBL" id="PIL23116.1"/>
    </source>
</evidence>
<dbReference type="CDD" id="cd20071">
    <property type="entry name" value="SET_SMYD"/>
    <property type="match status" value="1"/>
</dbReference>
<name>A0A2G8RNM7_9APHY</name>
<dbReference type="PROSITE" id="PS50280">
    <property type="entry name" value="SET"/>
    <property type="match status" value="1"/>
</dbReference>
<dbReference type="EMBL" id="AYKW01000068">
    <property type="protein sequence ID" value="PIL23116.1"/>
    <property type="molecule type" value="Genomic_DNA"/>
</dbReference>
<evidence type="ECO:0000313" key="3">
    <source>
        <dbReference type="Proteomes" id="UP000230002"/>
    </source>
</evidence>
<dbReference type="AlphaFoldDB" id="A0A2G8RNM7"/>
<reference evidence="2 3" key="1">
    <citation type="journal article" date="2015" name="Sci. Rep.">
        <title>Chromosome-level genome map provides insights into diverse defense mechanisms in the medicinal fungus Ganoderma sinense.</title>
        <authorList>
            <person name="Zhu Y."/>
            <person name="Xu J."/>
            <person name="Sun C."/>
            <person name="Zhou S."/>
            <person name="Xu H."/>
            <person name="Nelson D.R."/>
            <person name="Qian J."/>
            <person name="Song J."/>
            <person name="Luo H."/>
            <person name="Xiang L."/>
            <person name="Li Y."/>
            <person name="Xu Z."/>
            <person name="Ji A."/>
            <person name="Wang L."/>
            <person name="Lu S."/>
            <person name="Hayward A."/>
            <person name="Sun W."/>
            <person name="Li X."/>
            <person name="Schwartz D.C."/>
            <person name="Wang Y."/>
            <person name="Chen S."/>
        </authorList>
    </citation>
    <scope>NUCLEOTIDE SEQUENCE [LARGE SCALE GENOMIC DNA]</scope>
    <source>
        <strain evidence="2 3">ZZ0214-1</strain>
    </source>
</reference>
<protein>
    <submittedName>
        <fullName evidence="2">Transcription factor</fullName>
    </submittedName>
</protein>
<dbReference type="SUPFAM" id="SSF82199">
    <property type="entry name" value="SET domain"/>
    <property type="match status" value="1"/>
</dbReference>
<keyword evidence="3" id="KW-1185">Reference proteome</keyword>
<organism evidence="2 3">
    <name type="scientific">Ganoderma sinense ZZ0214-1</name>
    <dbReference type="NCBI Taxonomy" id="1077348"/>
    <lineage>
        <taxon>Eukaryota</taxon>
        <taxon>Fungi</taxon>
        <taxon>Dikarya</taxon>
        <taxon>Basidiomycota</taxon>
        <taxon>Agaricomycotina</taxon>
        <taxon>Agaricomycetes</taxon>
        <taxon>Polyporales</taxon>
        <taxon>Polyporaceae</taxon>
        <taxon>Ganoderma</taxon>
    </lineage>
</organism>
<dbReference type="Gene3D" id="2.170.270.10">
    <property type="entry name" value="SET domain"/>
    <property type="match status" value="1"/>
</dbReference>
<sequence>MTDLPFAVQDVPGKGKGIVATRSVAQGELVLAEAALFTQILSRSNATVLAALARLSGADQRQYFSLANARKGRVPPPIGIFETNALPCGDNDVSRGAAASSAGIFLLGSRFNSSCRPNVNNYWDERMQKITFWATRAIAPGEELCISYMSVLAVREERRRVLQAAFGFECRCVACSRDGAELRASDERRVAIARLYDEVGACQNNPAVGVRKVKTALRLLAEEGLLPHIGLPLYQSAFQFCVSVADVKNAKAWIKKTWEAYCISVGPESEDTLELAVFMEDVRKHPAFDQLPRRTLTGPEA</sequence>
<comment type="caution">
    <text evidence="2">The sequence shown here is derived from an EMBL/GenBank/DDBJ whole genome shotgun (WGS) entry which is preliminary data.</text>
</comment>
<feature type="domain" description="SET" evidence="1">
    <location>
        <begin position="4"/>
        <end position="149"/>
    </location>
</feature>
<dbReference type="InterPro" id="IPR046341">
    <property type="entry name" value="SET_dom_sf"/>
</dbReference>
<gene>
    <name evidence="2" type="ORF">GSI_14425</name>
</gene>
<dbReference type="Proteomes" id="UP000230002">
    <property type="component" value="Unassembled WGS sequence"/>
</dbReference>
<evidence type="ECO:0000259" key="1">
    <source>
        <dbReference type="PROSITE" id="PS50280"/>
    </source>
</evidence>